<evidence type="ECO:0000256" key="12">
    <source>
        <dbReference type="ARBA" id="ARBA00022946"/>
    </source>
</evidence>
<dbReference type="Pfam" id="PF00004">
    <property type="entry name" value="AAA"/>
    <property type="match status" value="1"/>
</dbReference>
<evidence type="ECO:0000256" key="2">
    <source>
        <dbReference type="ARBA" id="ARBA00004651"/>
    </source>
</evidence>
<dbReference type="InterPro" id="IPR037219">
    <property type="entry name" value="Peptidase_M41-like"/>
</dbReference>
<dbReference type="GO" id="GO:0005524">
    <property type="term" value="F:ATP binding"/>
    <property type="evidence" value="ECO:0007669"/>
    <property type="project" value="InterPro"/>
</dbReference>
<dbReference type="Pfam" id="PF17862">
    <property type="entry name" value="AAA_lid_3"/>
    <property type="match status" value="1"/>
</dbReference>
<comment type="subcellular location">
    <subcellularLocation>
        <location evidence="1">Cell membrane</location>
        <topology evidence="1">Lipid-anchor</topology>
        <topology evidence="1">GPI-anchor</topology>
    </subcellularLocation>
    <subcellularLocation>
        <location evidence="2">Cell membrane</location>
        <topology evidence="2">Multi-pass membrane protein</topology>
    </subcellularLocation>
</comment>
<dbReference type="Pfam" id="PF01434">
    <property type="entry name" value="Peptidase_M41"/>
    <property type="match status" value="1"/>
</dbReference>
<dbReference type="SMART" id="SM00382">
    <property type="entry name" value="AAA"/>
    <property type="match status" value="1"/>
</dbReference>
<evidence type="ECO:0000256" key="20">
    <source>
        <dbReference type="SAM" id="MobiDB-lite"/>
    </source>
</evidence>
<dbReference type="PROSITE" id="PS51485">
    <property type="entry name" value="PHYTOCYANIN"/>
    <property type="match status" value="1"/>
</dbReference>
<evidence type="ECO:0000259" key="22">
    <source>
        <dbReference type="PROSITE" id="PS51485"/>
    </source>
</evidence>
<proteinExistence type="inferred from homology"/>
<feature type="transmembrane region" description="Helical" evidence="21">
    <location>
        <begin position="1243"/>
        <end position="1265"/>
    </location>
</feature>
<comment type="similarity">
    <text evidence="5">In the N-terminal section; belongs to the AAA ATPase family.</text>
</comment>
<evidence type="ECO:0000256" key="14">
    <source>
        <dbReference type="ARBA" id="ARBA00023136"/>
    </source>
</evidence>
<dbReference type="InterPro" id="IPR000642">
    <property type="entry name" value="Peptidase_M41"/>
</dbReference>
<dbReference type="GO" id="GO:0004176">
    <property type="term" value="F:ATP-dependent peptidase activity"/>
    <property type="evidence" value="ECO:0007669"/>
    <property type="project" value="InterPro"/>
</dbReference>
<dbReference type="PANTHER" id="PTHR23076:SF56">
    <property type="entry name" value="INACTIVE ATP-DEPENDENT ZINC METALLOPROTEASE FTSHI 2, CHLOROPLASTIC-RELATED"/>
    <property type="match status" value="1"/>
</dbReference>
<dbReference type="SUPFAM" id="SSF140990">
    <property type="entry name" value="FtsH protease domain-like"/>
    <property type="match status" value="1"/>
</dbReference>
<dbReference type="Gene3D" id="2.60.40.420">
    <property type="entry name" value="Cupredoxins - blue copper proteins"/>
    <property type="match status" value="1"/>
</dbReference>
<keyword evidence="17" id="KW-0449">Lipoprotein</keyword>
<dbReference type="SUPFAM" id="SSF52540">
    <property type="entry name" value="P-loop containing nucleoside triphosphate hydrolases"/>
    <property type="match status" value="1"/>
</dbReference>
<dbReference type="GO" id="GO:0009055">
    <property type="term" value="F:electron transfer activity"/>
    <property type="evidence" value="ECO:0007669"/>
    <property type="project" value="InterPro"/>
</dbReference>
<keyword evidence="7" id="KW-0336">GPI-anchor</keyword>
<dbReference type="SUPFAM" id="SSF49503">
    <property type="entry name" value="Cupredoxins"/>
    <property type="match status" value="1"/>
</dbReference>
<keyword evidence="9 21" id="KW-0812">Transmembrane</keyword>
<dbReference type="PRINTS" id="PR00830">
    <property type="entry name" value="ENDOLAPTASE"/>
</dbReference>
<dbReference type="Proteomes" id="UP000188268">
    <property type="component" value="Unassembled WGS sequence"/>
</dbReference>
<comment type="caution">
    <text evidence="23">The sequence shown here is derived from an EMBL/GenBank/DDBJ whole genome shotgun (WGS) entry which is preliminary data.</text>
</comment>
<feature type="coiled-coil region" evidence="19">
    <location>
        <begin position="1015"/>
        <end position="1049"/>
    </location>
</feature>
<name>A0A1R3G7F6_COCAP</name>
<evidence type="ECO:0000256" key="3">
    <source>
        <dbReference type="ARBA" id="ARBA00007651"/>
    </source>
</evidence>
<dbReference type="NCBIfam" id="TIGR01569">
    <property type="entry name" value="A_tha_TIGR01569"/>
    <property type="match status" value="1"/>
</dbReference>
<dbReference type="FunFam" id="1.10.8.60:FF:000072">
    <property type="entry name" value="probable inactive ATP-dependent zinc metalloprotease FTSHI 2, chloroplastic"/>
    <property type="match status" value="1"/>
</dbReference>
<dbReference type="InterPro" id="IPR003593">
    <property type="entry name" value="AAA+_ATPase"/>
</dbReference>
<evidence type="ECO:0000256" key="5">
    <source>
        <dbReference type="ARBA" id="ARBA00010550"/>
    </source>
</evidence>
<dbReference type="InterPro" id="IPR008972">
    <property type="entry name" value="Cupredoxin"/>
</dbReference>
<keyword evidence="14 21" id="KW-0472">Membrane</keyword>
<dbReference type="Gene3D" id="3.40.50.300">
    <property type="entry name" value="P-loop containing nucleotide triphosphate hydrolases"/>
    <property type="match status" value="1"/>
</dbReference>
<sequence length="1282" mass="143573">MMNGHNKTPPPPPPPASTPPMQLAEAKLAAAENGEYEQGMGFNAGVVGSKTGVWTRGDVLVVTLRVLCMGASLTAMSFMVTARQVSTASFYGFQLHLHSKWSFSYSFEYLVGVTAAAAGYSFLQLLIGGSRLLRKSSVIPSRNQAWFIFAGDQIMAYAMMSAGSAASGVSNLNRTGIRHTALPNFCKSLDSFCDHVAVSIAFTFFTCVLYAASAVLDGSSHQIFSSFMAYHLSFGSSLYPKLPSLKPKSRNPFFSSPSISCQIYSFKSNNSDDDDKTKKTQFNFLALPLTLTIISTSFPQKSCLAAVKASDRKKTQKKTQEALTPEQLKQWSKNLPIVTDRIPYTEILSLKHEGKLKHLIKPPSASLKQRAEPVLVVLEDSRVLRTVLPSINSDRKFWDSWDELKIESLCVNAYTPPIKRPEVPAPYLGFLWKVPTFMLSQFKPKESKRALEMRRAREEFKRQQKEELARMKEERLMIEKAMKVKKKEEERRKKREIRKRKQDESLHDARRNYQDRAKMWARLAYDSNVATALGLVFFVIFYQTVVLNYKRQKKDYEDRLKIEKEEAEERRKMRELDKEMQEIEGEDDESEQAGGEENPNLKMAMQFMKSGARVRRANYKRLPQYLERGVDVKFSDVAGLGKIRLELEEIVKFFTHGEIYRRRGVRIPGGILLCGPPGVGKTLLAKAVAGEAGVNFFSISASQFVEIYVGVGASRVRSLYQEAKENAPSVVFIDELDAVGRERGLIKGSGGQERDATLNQLLVCLDGFEGRGNVITIASTNRPDILDPALVRPGRFDRKIFIPRPGLIGRMEILQVHARKKPMAEDVDYMAVASITDGMVGAELANILEVAAINMIRDGRTEITTDDLLQAAQIEERGLLDKKERSPEAWKQIAINEAAMAVAAVNFPDFKNIEFITISPRAGRELGYARMKTDNIKFQKGMLSRQSLLDYITVQLAPRAADELWFGEGQLSTIWAESADIARSAARKFVLGGLSEKHYGMSNFWLADRINEIDLEALRILNMCYERAKEILQQNRKLLDAVVDELAEKKSLTKEEFSHLVELHASLKPMPPSILDIRAAKRAQFQEMMMNQKVEIATAMNVLGSVEASKQFTVGDHKGWQQPGANDSAFYSHWASRKRFHVGDSLSFEYQNDSVLVVEKWDYYHCNTNKPIFSFTDGNTTVVNLDRPGLFYFISGAVDHCRSGQKLLIRVMGLHQKPDQSPPSVAAPPGADIAPGPHHSSGLVVTVTLSSVFVALMVTVIILVLKEQGKNSGQSSDENEGP</sequence>
<comment type="similarity">
    <text evidence="3">Belongs to the Casparian strip membrane proteins (CASP) family.</text>
</comment>
<evidence type="ECO:0000256" key="10">
    <source>
        <dbReference type="ARBA" id="ARBA00022729"/>
    </source>
</evidence>
<dbReference type="GO" id="GO:0045037">
    <property type="term" value="P:protein import into chloroplast stroma"/>
    <property type="evidence" value="ECO:0007669"/>
    <property type="project" value="TreeGrafter"/>
</dbReference>
<dbReference type="InterPro" id="IPR006459">
    <property type="entry name" value="CASP/CASPL"/>
</dbReference>
<keyword evidence="24" id="KW-1185">Reference proteome</keyword>
<keyword evidence="13 21" id="KW-1133">Transmembrane helix</keyword>
<organism evidence="23 24">
    <name type="scientific">Corchorus capsularis</name>
    <name type="common">Jute</name>
    <dbReference type="NCBI Taxonomy" id="210143"/>
    <lineage>
        <taxon>Eukaryota</taxon>
        <taxon>Viridiplantae</taxon>
        <taxon>Streptophyta</taxon>
        <taxon>Embryophyta</taxon>
        <taxon>Tracheophyta</taxon>
        <taxon>Spermatophyta</taxon>
        <taxon>Magnoliopsida</taxon>
        <taxon>eudicotyledons</taxon>
        <taxon>Gunneridae</taxon>
        <taxon>Pentapetalae</taxon>
        <taxon>rosids</taxon>
        <taxon>malvids</taxon>
        <taxon>Malvales</taxon>
        <taxon>Malvaceae</taxon>
        <taxon>Grewioideae</taxon>
        <taxon>Apeibeae</taxon>
        <taxon>Corchorus</taxon>
    </lineage>
</organism>
<evidence type="ECO:0000256" key="16">
    <source>
        <dbReference type="ARBA" id="ARBA00023180"/>
    </source>
</evidence>
<evidence type="ECO:0000256" key="6">
    <source>
        <dbReference type="ARBA" id="ARBA00022475"/>
    </source>
</evidence>
<dbReference type="Pfam" id="PF04535">
    <property type="entry name" value="CASP_dom"/>
    <property type="match status" value="1"/>
</dbReference>
<keyword evidence="16" id="KW-0325">Glycoprotein</keyword>
<evidence type="ECO:0000256" key="7">
    <source>
        <dbReference type="ARBA" id="ARBA00022622"/>
    </source>
</evidence>
<dbReference type="Gene3D" id="1.10.8.60">
    <property type="match status" value="1"/>
</dbReference>
<dbReference type="GO" id="GO:0009507">
    <property type="term" value="C:chloroplast"/>
    <property type="evidence" value="ECO:0007669"/>
    <property type="project" value="TreeGrafter"/>
</dbReference>
<accession>A0A1R3G7F6</accession>
<comment type="similarity">
    <text evidence="4">In the C-terminal section; belongs to the peptidase M41 family.</text>
</comment>
<dbReference type="CDD" id="cd19501">
    <property type="entry name" value="RecA-like_FtsH"/>
    <property type="match status" value="1"/>
</dbReference>
<reference evidence="23 24" key="1">
    <citation type="submission" date="2013-09" db="EMBL/GenBank/DDBJ databases">
        <title>Corchorus capsularis genome sequencing.</title>
        <authorList>
            <person name="Alam M."/>
            <person name="Haque M.S."/>
            <person name="Islam M.S."/>
            <person name="Emdad E.M."/>
            <person name="Islam M.M."/>
            <person name="Ahmed B."/>
            <person name="Halim A."/>
            <person name="Hossen Q.M.M."/>
            <person name="Hossain M.Z."/>
            <person name="Ahmed R."/>
            <person name="Khan M.M."/>
            <person name="Islam R."/>
            <person name="Rashid M.M."/>
            <person name="Khan S.A."/>
            <person name="Rahman M.S."/>
            <person name="Alam M."/>
        </authorList>
    </citation>
    <scope>NUCLEOTIDE SEQUENCE [LARGE SCALE GENOMIC DNA]</scope>
    <source>
        <strain evidence="24">cv. CVL-1</strain>
        <tissue evidence="23">Whole seedling</tissue>
    </source>
</reference>
<evidence type="ECO:0000256" key="9">
    <source>
        <dbReference type="ARBA" id="ARBA00022692"/>
    </source>
</evidence>
<feature type="compositionally biased region" description="Basic and acidic residues" evidence="20">
    <location>
        <begin position="567"/>
        <end position="581"/>
    </location>
</feature>
<feature type="domain" description="Phytocyanin" evidence="22">
    <location>
        <begin position="1110"/>
        <end position="1213"/>
    </location>
</feature>
<gene>
    <name evidence="23" type="ORF">CCACVL1_28135</name>
</gene>
<keyword evidence="11" id="KW-0378">Hydrolase</keyword>
<dbReference type="InterPro" id="IPR003959">
    <property type="entry name" value="ATPase_AAA_core"/>
</dbReference>
<dbReference type="InterPro" id="IPR006702">
    <property type="entry name" value="CASP_dom"/>
</dbReference>
<dbReference type="InterPro" id="IPR041569">
    <property type="entry name" value="AAA_lid_3"/>
</dbReference>
<comment type="similarity">
    <text evidence="18">Belongs to the early nodulin-like (ENODL) family.</text>
</comment>
<protein>
    <submittedName>
        <fullName evidence="23">Peptidase M41</fullName>
    </submittedName>
</protein>
<dbReference type="FunFam" id="2.60.40.420:FF:000010">
    <property type="entry name" value="Early nodulin-like protein 1"/>
    <property type="match status" value="1"/>
</dbReference>
<evidence type="ECO:0000256" key="13">
    <source>
        <dbReference type="ARBA" id="ARBA00022989"/>
    </source>
</evidence>
<dbReference type="CDD" id="cd11019">
    <property type="entry name" value="OsENODL1_like"/>
    <property type="match status" value="1"/>
</dbReference>
<evidence type="ECO:0000256" key="15">
    <source>
        <dbReference type="ARBA" id="ARBA00023157"/>
    </source>
</evidence>
<evidence type="ECO:0000256" key="19">
    <source>
        <dbReference type="SAM" id="Coils"/>
    </source>
</evidence>
<evidence type="ECO:0000256" key="18">
    <source>
        <dbReference type="ARBA" id="ARBA00035011"/>
    </source>
</evidence>
<feature type="transmembrane region" description="Helical" evidence="21">
    <location>
        <begin position="102"/>
        <end position="127"/>
    </location>
</feature>
<dbReference type="InterPro" id="IPR041846">
    <property type="entry name" value="ENL_dom"/>
</dbReference>
<dbReference type="STRING" id="210143.A0A1R3G7F6"/>
<dbReference type="InterPro" id="IPR027417">
    <property type="entry name" value="P-loop_NTPase"/>
</dbReference>
<dbReference type="GO" id="GO:0098552">
    <property type="term" value="C:side of membrane"/>
    <property type="evidence" value="ECO:0007669"/>
    <property type="project" value="UniProtKB-KW"/>
</dbReference>
<dbReference type="Gene3D" id="1.20.58.760">
    <property type="entry name" value="Peptidase M41"/>
    <property type="match status" value="1"/>
</dbReference>
<evidence type="ECO:0000256" key="4">
    <source>
        <dbReference type="ARBA" id="ARBA00010044"/>
    </source>
</evidence>
<dbReference type="Pfam" id="PF02298">
    <property type="entry name" value="Cu_bind_like"/>
    <property type="match status" value="1"/>
</dbReference>
<dbReference type="FunFam" id="1.20.58.760:FF:000012">
    <property type="entry name" value="probable inactive ATP-dependent zinc metalloprotease FTSHI 2, chloroplastic"/>
    <property type="match status" value="1"/>
</dbReference>
<dbReference type="GO" id="GO:0005886">
    <property type="term" value="C:plasma membrane"/>
    <property type="evidence" value="ECO:0007669"/>
    <property type="project" value="UniProtKB-SubCell"/>
</dbReference>
<keyword evidence="10" id="KW-0732">Signal</keyword>
<evidence type="ECO:0000256" key="21">
    <source>
        <dbReference type="SAM" id="Phobius"/>
    </source>
</evidence>
<evidence type="ECO:0000256" key="8">
    <source>
        <dbReference type="ARBA" id="ARBA00022670"/>
    </source>
</evidence>
<dbReference type="OrthoDB" id="1413014at2759"/>
<keyword evidence="6" id="KW-1003">Cell membrane</keyword>
<dbReference type="PANTHER" id="PTHR23076">
    <property type="entry name" value="METALLOPROTEASE M41 FTSH"/>
    <property type="match status" value="1"/>
</dbReference>
<keyword evidence="8" id="KW-0645">Protease</keyword>
<dbReference type="Gramene" id="OMO54019">
    <property type="protein sequence ID" value="OMO54019"/>
    <property type="gene ID" value="CCACVL1_28135"/>
</dbReference>
<dbReference type="FunFam" id="3.40.50.300:FF:000982">
    <property type="entry name" value="Inactive ATP-dependent zinc metalloprotease FTSHI 2 like"/>
    <property type="match status" value="1"/>
</dbReference>
<evidence type="ECO:0000313" key="23">
    <source>
        <dbReference type="EMBL" id="OMO54019.1"/>
    </source>
</evidence>
<dbReference type="GO" id="GO:0006508">
    <property type="term" value="P:proteolysis"/>
    <property type="evidence" value="ECO:0007669"/>
    <property type="project" value="UniProtKB-KW"/>
</dbReference>
<evidence type="ECO:0000256" key="1">
    <source>
        <dbReference type="ARBA" id="ARBA00004609"/>
    </source>
</evidence>
<evidence type="ECO:0000313" key="24">
    <source>
        <dbReference type="Proteomes" id="UP000188268"/>
    </source>
</evidence>
<feature type="region of interest" description="Disordered" evidence="20">
    <location>
        <begin position="487"/>
        <end position="509"/>
    </location>
</feature>
<dbReference type="GO" id="GO:0016887">
    <property type="term" value="F:ATP hydrolysis activity"/>
    <property type="evidence" value="ECO:0007669"/>
    <property type="project" value="InterPro"/>
</dbReference>
<feature type="transmembrane region" description="Helical" evidence="21">
    <location>
        <begin position="196"/>
        <end position="216"/>
    </location>
</feature>
<feature type="transmembrane region" description="Helical" evidence="21">
    <location>
        <begin position="59"/>
        <end position="82"/>
    </location>
</feature>
<dbReference type="GO" id="GO:0004222">
    <property type="term" value="F:metalloendopeptidase activity"/>
    <property type="evidence" value="ECO:0007669"/>
    <property type="project" value="InterPro"/>
</dbReference>
<feature type="compositionally biased region" description="Pro residues" evidence="20">
    <location>
        <begin position="8"/>
        <end position="18"/>
    </location>
</feature>
<keyword evidence="19" id="KW-0175">Coiled coil</keyword>
<feature type="compositionally biased region" description="Acidic residues" evidence="20">
    <location>
        <begin position="582"/>
        <end position="591"/>
    </location>
</feature>
<dbReference type="InterPro" id="IPR003245">
    <property type="entry name" value="Phytocyanin_dom"/>
</dbReference>
<dbReference type="EMBL" id="AWWV01015046">
    <property type="protein sequence ID" value="OMO54019.1"/>
    <property type="molecule type" value="Genomic_DNA"/>
</dbReference>
<keyword evidence="12" id="KW-0809">Transit peptide</keyword>
<feature type="region of interest" description="Disordered" evidence="20">
    <location>
        <begin position="567"/>
        <end position="599"/>
    </location>
</feature>
<evidence type="ECO:0000256" key="17">
    <source>
        <dbReference type="ARBA" id="ARBA00023288"/>
    </source>
</evidence>
<feature type="region of interest" description="Disordered" evidence="20">
    <location>
        <begin position="1"/>
        <end position="20"/>
    </location>
</feature>
<keyword evidence="15" id="KW-1015">Disulfide bond</keyword>
<evidence type="ECO:0000256" key="11">
    <source>
        <dbReference type="ARBA" id="ARBA00022801"/>
    </source>
</evidence>